<evidence type="ECO:0000313" key="2">
    <source>
        <dbReference type="EMBL" id="VVP26260.1"/>
    </source>
</evidence>
<dbReference type="AlphaFoldDB" id="A0A5E7MP38"/>
<gene>
    <name evidence="2" type="ORF">PS862_04120</name>
</gene>
<evidence type="ECO:0000313" key="3">
    <source>
        <dbReference type="Proteomes" id="UP000385207"/>
    </source>
</evidence>
<protein>
    <submittedName>
        <fullName evidence="2">Uncharacterized protein</fullName>
    </submittedName>
</protein>
<dbReference type="RefSeq" id="WP_150784654.1">
    <property type="nucleotide sequence ID" value="NZ_CABVII010000019.1"/>
</dbReference>
<feature type="signal peptide" evidence="1">
    <location>
        <begin position="1"/>
        <end position="26"/>
    </location>
</feature>
<sequence precursor="true">MKPIRSFAHAVALASLISTASFAAHAADVPLGSTALESHIITHVLAVDAANYQVTVEGPDKSQVPIQLTDKAKALHNLKVGDKVDIYVTRSIAYTLDTDVNSDRGVSTKSAITRADKDNPNPGGEAFRQVKVTSKITHIDLKKHEVTLLPPEGKVKVVKVEDPELQARMKNLKVGQTVDAIYTEVLEIKTSR</sequence>
<dbReference type="Proteomes" id="UP000385207">
    <property type="component" value="Unassembled WGS sequence"/>
</dbReference>
<proteinExistence type="predicted"/>
<reference evidence="2 3" key="1">
    <citation type="submission" date="2019-09" db="EMBL/GenBank/DDBJ databases">
        <authorList>
            <person name="Chandra G."/>
            <person name="Truman W A."/>
        </authorList>
    </citation>
    <scope>NUCLEOTIDE SEQUENCE [LARGE SCALE GENOMIC DNA]</scope>
    <source>
        <strain evidence="2">PS862</strain>
    </source>
</reference>
<evidence type="ECO:0000256" key="1">
    <source>
        <dbReference type="SAM" id="SignalP"/>
    </source>
</evidence>
<accession>A0A5E7MP38</accession>
<keyword evidence="1" id="KW-0732">Signal</keyword>
<feature type="chain" id="PRO_5022895677" evidence="1">
    <location>
        <begin position="27"/>
        <end position="192"/>
    </location>
</feature>
<dbReference type="OrthoDB" id="7012472at2"/>
<name>A0A5E7MP38_PSEFL</name>
<dbReference type="EMBL" id="CABVII010000019">
    <property type="protein sequence ID" value="VVP26260.1"/>
    <property type="molecule type" value="Genomic_DNA"/>
</dbReference>
<organism evidence="2 3">
    <name type="scientific">Pseudomonas fluorescens</name>
    <dbReference type="NCBI Taxonomy" id="294"/>
    <lineage>
        <taxon>Bacteria</taxon>
        <taxon>Pseudomonadati</taxon>
        <taxon>Pseudomonadota</taxon>
        <taxon>Gammaproteobacteria</taxon>
        <taxon>Pseudomonadales</taxon>
        <taxon>Pseudomonadaceae</taxon>
        <taxon>Pseudomonas</taxon>
    </lineage>
</organism>